<dbReference type="EMBL" id="CP002355">
    <property type="protein sequence ID" value="ADR34113.1"/>
    <property type="molecule type" value="Genomic_DNA"/>
</dbReference>
<dbReference type="Pfam" id="PF09084">
    <property type="entry name" value="NMT1"/>
    <property type="match status" value="1"/>
</dbReference>
<dbReference type="PROSITE" id="PS50887">
    <property type="entry name" value="GGDEF"/>
    <property type="match status" value="1"/>
</dbReference>
<dbReference type="InterPro" id="IPR015168">
    <property type="entry name" value="SsuA/THI5"/>
</dbReference>
<dbReference type="InterPro" id="IPR000160">
    <property type="entry name" value="GGDEF_dom"/>
</dbReference>
<sequence>MKYIFLIFIGMVIAVHAQETEKVRIALKWFYQYQFAGIVMAKEKGIYEKYGLDVDIIERDPKKNNVLQVANGEAEYGIADSSILLYRAQGYPLRVIASIFQHNPLVLLTRRDSGLLSPYDLKGKIVAYQQGLDDAAITAMLSFAGLEAGDYTHVPHDFGHKKLISGEVDAIESYITNEPFKYKKSGHDINILNPMSYGIDLYGDNLITTDQEIKNHPDRVKRFVLATIEGWQYAFNHTEESVMAIKRLNPKNDVDALWYEAGMTEQLIMPKVIPIGTTSQERFEVISNLYLSLGMAKEGTLNKALKDLIYNPNEKPNELKRYLYPLLGGVAFLSLIALFLYLNNKRLNFLVQKQTKELKEFSEHFQKMMEIQQNIIVLTGIDHPEYANPAFFEFTGYDSMEEFFKLHQSVHELFIPMDFYFHTGKIKPNQTWIEALNALSDNKRIVSMIDRHHIPHAFTLSIAPFDDQRYILSFSDISSTMQDFIDLGQKATHDPLTGAYNRTFLESNYDRIVQKIGYHQKELCVMMFDIDYFKKVNDTYGHNRGDNVLKYFVNVLNESIRNEDVLIRWGGEEFILLLAVESDEQALKVAEHLRHTIETAYFEEVEHITCSIGVTLHNFEEKIMQTIKRADEALYKAKSSGRNRVEIIAGTV</sequence>
<evidence type="ECO:0000256" key="3">
    <source>
        <dbReference type="SAM" id="Phobius"/>
    </source>
</evidence>
<feature type="domain" description="GGDEF" evidence="4">
    <location>
        <begin position="521"/>
        <end position="650"/>
    </location>
</feature>
<keyword evidence="3" id="KW-0812">Transmembrane</keyword>
<dbReference type="AlphaFoldDB" id="E4TZ98"/>
<dbReference type="PANTHER" id="PTHR45138:SF9">
    <property type="entry name" value="DIGUANYLATE CYCLASE DGCM-RELATED"/>
    <property type="match status" value="1"/>
</dbReference>
<keyword evidence="3" id="KW-0472">Membrane</keyword>
<dbReference type="InterPro" id="IPR029787">
    <property type="entry name" value="Nucleotide_cyclase"/>
</dbReference>
<dbReference type="GO" id="GO:0052621">
    <property type="term" value="F:diguanylate cyclase activity"/>
    <property type="evidence" value="ECO:0007669"/>
    <property type="project" value="UniProtKB-EC"/>
</dbReference>
<proteinExistence type="predicted"/>
<dbReference type="Pfam" id="PF00990">
    <property type="entry name" value="GGDEF"/>
    <property type="match status" value="1"/>
</dbReference>
<dbReference type="KEGG" id="sku:Sulku_1451"/>
<protein>
    <recommendedName>
        <fullName evidence="1">diguanylate cyclase</fullName>
        <ecNumber evidence="1">2.7.7.65</ecNumber>
    </recommendedName>
</protein>
<dbReference type="SUPFAM" id="SSF53850">
    <property type="entry name" value="Periplasmic binding protein-like II"/>
    <property type="match status" value="1"/>
</dbReference>
<dbReference type="GO" id="GO:0043709">
    <property type="term" value="P:cell adhesion involved in single-species biofilm formation"/>
    <property type="evidence" value="ECO:0007669"/>
    <property type="project" value="TreeGrafter"/>
</dbReference>
<dbReference type="NCBIfam" id="TIGR00254">
    <property type="entry name" value="GGDEF"/>
    <property type="match status" value="1"/>
</dbReference>
<dbReference type="CDD" id="cd01949">
    <property type="entry name" value="GGDEF"/>
    <property type="match status" value="1"/>
</dbReference>
<keyword evidence="3" id="KW-1133">Transmembrane helix</keyword>
<keyword evidence="6" id="KW-1185">Reference proteome</keyword>
<accession>E4TZ98</accession>
<evidence type="ECO:0000256" key="1">
    <source>
        <dbReference type="ARBA" id="ARBA00012528"/>
    </source>
</evidence>
<dbReference type="eggNOG" id="COG0515">
    <property type="taxonomic scope" value="Bacteria"/>
</dbReference>
<dbReference type="SMART" id="SM00267">
    <property type="entry name" value="GGDEF"/>
    <property type="match status" value="1"/>
</dbReference>
<name>E4TZ98_SULKY</name>
<dbReference type="GO" id="GO:1902201">
    <property type="term" value="P:negative regulation of bacterial-type flagellum-dependent cell motility"/>
    <property type="evidence" value="ECO:0007669"/>
    <property type="project" value="TreeGrafter"/>
</dbReference>
<dbReference type="EC" id="2.7.7.65" evidence="1"/>
<reference evidence="5 6" key="1">
    <citation type="journal article" date="2012" name="Stand. Genomic Sci.">
        <title>Complete genome sequence of the sulfur compounds oxidizing chemolithoautotroph Sulfuricurvum kujiense type strain (YK-1(T)).</title>
        <authorList>
            <person name="Han C."/>
            <person name="Kotsyurbenko O."/>
            <person name="Chertkov O."/>
            <person name="Held B."/>
            <person name="Lapidus A."/>
            <person name="Nolan M."/>
            <person name="Lucas S."/>
            <person name="Hammon N."/>
            <person name="Deshpande S."/>
            <person name="Cheng J.F."/>
            <person name="Tapia R."/>
            <person name="Goodwin L.A."/>
            <person name="Pitluck S."/>
            <person name="Liolios K."/>
            <person name="Pagani I."/>
            <person name="Ivanova N."/>
            <person name="Mavromatis K."/>
            <person name="Mikhailova N."/>
            <person name="Pati A."/>
            <person name="Chen A."/>
            <person name="Palaniappan K."/>
            <person name="Land M."/>
            <person name="Hauser L."/>
            <person name="Chang Y.J."/>
            <person name="Jeffries C.D."/>
            <person name="Brambilla E.M."/>
            <person name="Rohde M."/>
            <person name="Spring S."/>
            <person name="Sikorski J."/>
            <person name="Goker M."/>
            <person name="Woyke T."/>
            <person name="Bristow J."/>
            <person name="Eisen J.A."/>
            <person name="Markowitz V."/>
            <person name="Hugenholtz P."/>
            <person name="Kyrpides N.C."/>
            <person name="Klenk H.P."/>
            <person name="Detter J.C."/>
        </authorList>
    </citation>
    <scope>NUCLEOTIDE SEQUENCE [LARGE SCALE GENOMIC DNA]</scope>
    <source>
        <strain evidence="6">ATCC BAA-921 / DSM 16994 / JCM 11577 / YK-1</strain>
    </source>
</reference>
<organism evidence="5 6">
    <name type="scientific">Sulfuricurvum kujiense (strain ATCC BAA-921 / DSM 16994 / JCM 11577 / YK-1)</name>
    <dbReference type="NCBI Taxonomy" id="709032"/>
    <lineage>
        <taxon>Bacteria</taxon>
        <taxon>Pseudomonadati</taxon>
        <taxon>Campylobacterota</taxon>
        <taxon>Epsilonproteobacteria</taxon>
        <taxon>Campylobacterales</taxon>
        <taxon>Sulfurimonadaceae</taxon>
        <taxon>Sulfuricurvum</taxon>
    </lineage>
</organism>
<dbReference type="InterPro" id="IPR043128">
    <property type="entry name" value="Rev_trsase/Diguanyl_cyclase"/>
</dbReference>
<dbReference type="PANTHER" id="PTHR45138">
    <property type="entry name" value="REGULATORY COMPONENTS OF SENSORY TRANSDUCTION SYSTEM"/>
    <property type="match status" value="1"/>
</dbReference>
<evidence type="ECO:0000313" key="5">
    <source>
        <dbReference type="EMBL" id="ADR34113.1"/>
    </source>
</evidence>
<dbReference type="SUPFAM" id="SSF55073">
    <property type="entry name" value="Nucleotide cyclase"/>
    <property type="match status" value="1"/>
</dbReference>
<evidence type="ECO:0000256" key="2">
    <source>
        <dbReference type="ARBA" id="ARBA00034247"/>
    </source>
</evidence>
<evidence type="ECO:0000313" key="6">
    <source>
        <dbReference type="Proteomes" id="UP000008721"/>
    </source>
</evidence>
<dbReference type="eggNOG" id="COG2199">
    <property type="taxonomic scope" value="Bacteria"/>
</dbReference>
<dbReference type="HOGENOM" id="CLU_000445_86_2_7"/>
<dbReference type="Gene3D" id="3.30.70.270">
    <property type="match status" value="1"/>
</dbReference>
<dbReference type="STRING" id="709032.Sulku_1451"/>
<dbReference type="Proteomes" id="UP000008721">
    <property type="component" value="Chromosome"/>
</dbReference>
<feature type="transmembrane region" description="Helical" evidence="3">
    <location>
        <begin position="322"/>
        <end position="342"/>
    </location>
</feature>
<dbReference type="GO" id="GO:0005886">
    <property type="term" value="C:plasma membrane"/>
    <property type="evidence" value="ECO:0007669"/>
    <property type="project" value="TreeGrafter"/>
</dbReference>
<dbReference type="InterPro" id="IPR050469">
    <property type="entry name" value="Diguanylate_Cyclase"/>
</dbReference>
<dbReference type="Gene3D" id="3.40.190.10">
    <property type="entry name" value="Periplasmic binding protein-like II"/>
    <property type="match status" value="2"/>
</dbReference>
<dbReference type="eggNOG" id="COG0715">
    <property type="taxonomic scope" value="Bacteria"/>
</dbReference>
<gene>
    <name evidence="5" type="ordered locus">Sulku_1451</name>
</gene>
<evidence type="ECO:0000259" key="4">
    <source>
        <dbReference type="PROSITE" id="PS50887"/>
    </source>
</evidence>
<comment type="catalytic activity">
    <reaction evidence="2">
        <text>2 GTP = 3',3'-c-di-GMP + 2 diphosphate</text>
        <dbReference type="Rhea" id="RHEA:24898"/>
        <dbReference type="ChEBI" id="CHEBI:33019"/>
        <dbReference type="ChEBI" id="CHEBI:37565"/>
        <dbReference type="ChEBI" id="CHEBI:58805"/>
        <dbReference type="EC" id="2.7.7.65"/>
    </reaction>
</comment>
<dbReference type="FunFam" id="3.30.70.270:FF:000001">
    <property type="entry name" value="Diguanylate cyclase domain protein"/>
    <property type="match status" value="1"/>
</dbReference>